<reference evidence="4 5" key="1">
    <citation type="submission" date="2016-07" db="EMBL/GenBank/DDBJ databases">
        <title>Pervasive Adenine N6-methylation of Active Genes in Fungi.</title>
        <authorList>
            <consortium name="DOE Joint Genome Institute"/>
            <person name="Mondo S.J."/>
            <person name="Dannebaum R.O."/>
            <person name="Kuo R.C."/>
            <person name="Labutti K."/>
            <person name="Haridas S."/>
            <person name="Kuo A."/>
            <person name="Salamov A."/>
            <person name="Ahrendt S.R."/>
            <person name="Lipzen A."/>
            <person name="Sullivan W."/>
            <person name="Andreopoulos W.B."/>
            <person name="Clum A."/>
            <person name="Lindquist E."/>
            <person name="Daum C."/>
            <person name="Ramamoorthy G.K."/>
            <person name="Gryganskyi A."/>
            <person name="Culley D."/>
            <person name="Magnuson J.K."/>
            <person name="James T.Y."/>
            <person name="O'Malley M.A."/>
            <person name="Stajich J.E."/>
            <person name="Spatafora J.W."/>
            <person name="Visel A."/>
            <person name="Grigoriev I.V."/>
        </authorList>
    </citation>
    <scope>NUCLEOTIDE SEQUENCE [LARGE SCALE GENOMIC DNA]</scope>
    <source>
        <strain evidence="4 5">62-1032</strain>
    </source>
</reference>
<feature type="domain" description="PWWP" evidence="3">
    <location>
        <begin position="16"/>
        <end position="69"/>
    </location>
</feature>
<accession>A0A1Y2D8Z0</accession>
<feature type="coiled-coil region" evidence="1">
    <location>
        <begin position="106"/>
        <end position="133"/>
    </location>
</feature>
<evidence type="ECO:0000256" key="1">
    <source>
        <dbReference type="SAM" id="Coils"/>
    </source>
</evidence>
<evidence type="ECO:0000313" key="5">
    <source>
        <dbReference type="Proteomes" id="UP000193467"/>
    </source>
</evidence>
<evidence type="ECO:0000256" key="2">
    <source>
        <dbReference type="SAM" id="MobiDB-lite"/>
    </source>
</evidence>
<dbReference type="Gene3D" id="2.30.30.140">
    <property type="match status" value="1"/>
</dbReference>
<dbReference type="InParanoid" id="A0A1Y2D8Z0"/>
<dbReference type="InterPro" id="IPR035503">
    <property type="entry name" value="IOC4-like_PWWP"/>
</dbReference>
<dbReference type="OrthoDB" id="62853at2759"/>
<keyword evidence="1" id="KW-0175">Coiled coil</keyword>
<dbReference type="Pfam" id="PF00855">
    <property type="entry name" value="PWWP"/>
    <property type="match status" value="1"/>
</dbReference>
<feature type="region of interest" description="Disordered" evidence="2">
    <location>
        <begin position="133"/>
        <end position="217"/>
    </location>
</feature>
<dbReference type="AlphaFoldDB" id="A0A1Y2D8Z0"/>
<dbReference type="PANTHER" id="PTHR12550:SF70">
    <property type="entry name" value="JIL-1 ANCHORING AND STABILIZING PROTEIN, ISOFORM A"/>
    <property type="match status" value="1"/>
</dbReference>
<dbReference type="CDD" id="cd05840">
    <property type="entry name" value="PWWP_ScIOC4-like"/>
    <property type="match status" value="1"/>
</dbReference>
<comment type="caution">
    <text evidence="4">The sequence shown here is derived from an EMBL/GenBank/DDBJ whole genome shotgun (WGS) entry which is preliminary data.</text>
</comment>
<dbReference type="SUPFAM" id="SSF63748">
    <property type="entry name" value="Tudor/PWWP/MBT"/>
    <property type="match status" value="1"/>
</dbReference>
<dbReference type="InterPro" id="IPR000313">
    <property type="entry name" value="PWWP_dom"/>
</dbReference>
<sequence>MPPKGVSAGADKTYLVGDVVLAKVKGYPSWPGQIIDNDMAPPNVKRDKPTKTKTTYLVRFFPTGDYAWTASRDLSSLTTREIEAYVSSPAKKSGDLLQAYKIARDPTEWQRQRDEAQAEYEELQARAMEFDTEDQLASAGEEERKSVGGKKRKSESGKSVASEGKKKKAKVEQGGKSKAAGASGKKSGYSDDEPERPVKKSKPVDDNEDPGLKQVRDWRHKLQKAFISKDQIVNPDDMPKCNEYFNAMEVFDMNKEWLAESKLAKVLKRICLLKPGEIPDNDRFKFQERSSALAIKWSQAANANGVAPSSSTTTTNAGAILPPPPPAPQAEPTPDLTPAPAVGGGAEDKPPVVGGVENGTKVEQEGTTNGASGEEKAAEQPVVA</sequence>
<protein>
    <recommendedName>
        <fullName evidence="3">PWWP domain-containing protein</fullName>
    </recommendedName>
</protein>
<name>A0A1Y2D8Z0_9BASI</name>
<keyword evidence="5" id="KW-1185">Reference proteome</keyword>
<dbReference type="SMART" id="SM00293">
    <property type="entry name" value="PWWP"/>
    <property type="match status" value="1"/>
</dbReference>
<feature type="compositionally biased region" description="Basic and acidic residues" evidence="2">
    <location>
        <begin position="195"/>
        <end position="217"/>
    </location>
</feature>
<organism evidence="4 5">
    <name type="scientific">Leucosporidium creatinivorum</name>
    <dbReference type="NCBI Taxonomy" id="106004"/>
    <lineage>
        <taxon>Eukaryota</taxon>
        <taxon>Fungi</taxon>
        <taxon>Dikarya</taxon>
        <taxon>Basidiomycota</taxon>
        <taxon>Pucciniomycotina</taxon>
        <taxon>Microbotryomycetes</taxon>
        <taxon>Leucosporidiales</taxon>
        <taxon>Leucosporidium</taxon>
    </lineage>
</organism>
<dbReference type="EMBL" id="MCGR01000089">
    <property type="protein sequence ID" value="ORY55732.1"/>
    <property type="molecule type" value="Genomic_DNA"/>
</dbReference>
<feature type="compositionally biased region" description="Pro residues" evidence="2">
    <location>
        <begin position="321"/>
        <end position="337"/>
    </location>
</feature>
<feature type="region of interest" description="Disordered" evidence="2">
    <location>
        <begin position="301"/>
        <end position="384"/>
    </location>
</feature>
<dbReference type="PROSITE" id="PS50812">
    <property type="entry name" value="PWWP"/>
    <property type="match status" value="1"/>
</dbReference>
<dbReference type="PANTHER" id="PTHR12550">
    <property type="entry name" value="HEPATOMA-DERIVED GROWTH FACTOR-RELATED"/>
    <property type="match status" value="1"/>
</dbReference>
<proteinExistence type="predicted"/>
<feature type="compositionally biased region" description="Polar residues" evidence="2">
    <location>
        <begin position="301"/>
        <end position="316"/>
    </location>
</feature>
<dbReference type="Proteomes" id="UP000193467">
    <property type="component" value="Unassembled WGS sequence"/>
</dbReference>
<evidence type="ECO:0000259" key="3">
    <source>
        <dbReference type="PROSITE" id="PS50812"/>
    </source>
</evidence>
<gene>
    <name evidence="4" type="ORF">BCR35DRAFT_335555</name>
</gene>
<dbReference type="STRING" id="106004.A0A1Y2D8Z0"/>
<evidence type="ECO:0000313" key="4">
    <source>
        <dbReference type="EMBL" id="ORY55732.1"/>
    </source>
</evidence>
<feature type="compositionally biased region" description="Low complexity" evidence="2">
    <location>
        <begin position="176"/>
        <end position="187"/>
    </location>
</feature>